<reference evidence="3 4" key="1">
    <citation type="submission" date="2024-02" db="EMBL/GenBank/DDBJ databases">
        <title>A draft genome for the cacao thread blight pathogen Marasmius crinis-equi.</title>
        <authorList>
            <person name="Cohen S.P."/>
            <person name="Baruah I.K."/>
            <person name="Amoako-Attah I."/>
            <person name="Bukari Y."/>
            <person name="Meinhardt L.W."/>
            <person name="Bailey B.A."/>
        </authorList>
    </citation>
    <scope>NUCLEOTIDE SEQUENCE [LARGE SCALE GENOMIC DNA]</scope>
    <source>
        <strain evidence="3 4">GH-76</strain>
    </source>
</reference>
<keyword evidence="2" id="KW-0472">Membrane</keyword>
<evidence type="ECO:0000313" key="4">
    <source>
        <dbReference type="Proteomes" id="UP001465976"/>
    </source>
</evidence>
<organism evidence="3 4">
    <name type="scientific">Marasmius crinis-equi</name>
    <dbReference type="NCBI Taxonomy" id="585013"/>
    <lineage>
        <taxon>Eukaryota</taxon>
        <taxon>Fungi</taxon>
        <taxon>Dikarya</taxon>
        <taxon>Basidiomycota</taxon>
        <taxon>Agaricomycotina</taxon>
        <taxon>Agaricomycetes</taxon>
        <taxon>Agaricomycetidae</taxon>
        <taxon>Agaricales</taxon>
        <taxon>Marasmiineae</taxon>
        <taxon>Marasmiaceae</taxon>
        <taxon>Marasmius</taxon>
    </lineage>
</organism>
<comment type="caution">
    <text evidence="3">The sequence shown here is derived from an EMBL/GenBank/DDBJ whole genome shotgun (WGS) entry which is preliminary data.</text>
</comment>
<keyword evidence="2" id="KW-0812">Transmembrane</keyword>
<evidence type="ECO:0000256" key="2">
    <source>
        <dbReference type="SAM" id="Phobius"/>
    </source>
</evidence>
<feature type="compositionally biased region" description="Pro residues" evidence="1">
    <location>
        <begin position="240"/>
        <end position="258"/>
    </location>
</feature>
<sequence length="294" mass="32842">MSGRLSQPTGSSFGFFSNIQALARAPQSNDRSRLTATLTVHILEFEDVGAFDHFTRLFHAWIIAIMLIFFQILILTPLVKSSHKAGSLAVRYMVQEREAESGISCEMVDQVDKLIRTLEEILEFYCYFLDTCLELPRPLPRWISRILIMWKIKKLRATIRTLKHKIQTLTVEIQRFGLVSVIQDREERVNTRQLPLADIVDRSSSQLPVEETPPSNRSITLEQTLDPTVHSAGPDQGGSPDPPSQVSPPVGPRPPPSPTAGFFAGARDFVIVVLPGASIRFTHVDGNQSIVTNS</sequence>
<keyword evidence="2" id="KW-1133">Transmembrane helix</keyword>
<evidence type="ECO:0000313" key="3">
    <source>
        <dbReference type="EMBL" id="KAL0568447.1"/>
    </source>
</evidence>
<keyword evidence="4" id="KW-1185">Reference proteome</keyword>
<evidence type="ECO:0000256" key="1">
    <source>
        <dbReference type="SAM" id="MobiDB-lite"/>
    </source>
</evidence>
<proteinExistence type="predicted"/>
<name>A0ABR3EZT6_9AGAR</name>
<accession>A0ABR3EZT6</accession>
<dbReference type="Proteomes" id="UP001465976">
    <property type="component" value="Unassembled WGS sequence"/>
</dbReference>
<feature type="region of interest" description="Disordered" evidence="1">
    <location>
        <begin position="227"/>
        <end position="261"/>
    </location>
</feature>
<feature type="transmembrane region" description="Helical" evidence="2">
    <location>
        <begin position="58"/>
        <end position="79"/>
    </location>
</feature>
<protein>
    <submittedName>
        <fullName evidence="3">Uncharacterized protein</fullName>
    </submittedName>
</protein>
<dbReference type="EMBL" id="JBAHYK010001336">
    <property type="protein sequence ID" value="KAL0568447.1"/>
    <property type="molecule type" value="Genomic_DNA"/>
</dbReference>
<gene>
    <name evidence="3" type="ORF">V5O48_013535</name>
</gene>